<sequence>MLGSDADSTRLVRTGTGAGAAVGPALGGAIGVVSATYPAVRAGRISAAIAVRAD</sequence>
<gene>
    <name evidence="1" type="ORF">SAMN04489860_0069</name>
</gene>
<evidence type="ECO:0000313" key="1">
    <source>
        <dbReference type="EMBL" id="SDR79324.1"/>
    </source>
</evidence>
<dbReference type="RefSeq" id="WP_157270199.1">
    <property type="nucleotide sequence ID" value="NZ_LT629776.1"/>
</dbReference>
<name>A0A1H1LXJ9_9CELL</name>
<dbReference type="AlphaFoldDB" id="A0A1H1LXJ9"/>
<accession>A0A1H1LXJ9</accession>
<reference evidence="1 2" key="1">
    <citation type="submission" date="2016-10" db="EMBL/GenBank/DDBJ databases">
        <authorList>
            <person name="de Groot N.N."/>
        </authorList>
    </citation>
    <scope>NUCLEOTIDE SEQUENCE [LARGE SCALE GENOMIC DNA]</scope>
    <source>
        <strain evidence="1 2">DSM 22126</strain>
    </source>
</reference>
<organism evidence="1 2">
    <name type="scientific">Paraoerskovia marina</name>
    <dbReference type="NCBI Taxonomy" id="545619"/>
    <lineage>
        <taxon>Bacteria</taxon>
        <taxon>Bacillati</taxon>
        <taxon>Actinomycetota</taxon>
        <taxon>Actinomycetes</taxon>
        <taxon>Micrococcales</taxon>
        <taxon>Cellulomonadaceae</taxon>
        <taxon>Paraoerskovia</taxon>
    </lineage>
</organism>
<evidence type="ECO:0000313" key="2">
    <source>
        <dbReference type="Proteomes" id="UP000185663"/>
    </source>
</evidence>
<protein>
    <submittedName>
        <fullName evidence="1">Uncharacterized protein</fullName>
    </submittedName>
</protein>
<keyword evidence="2" id="KW-1185">Reference proteome</keyword>
<dbReference type="Proteomes" id="UP000185663">
    <property type="component" value="Chromosome I"/>
</dbReference>
<dbReference type="EMBL" id="LT629776">
    <property type="protein sequence ID" value="SDR79324.1"/>
    <property type="molecule type" value="Genomic_DNA"/>
</dbReference>
<proteinExistence type="predicted"/>
<dbReference type="STRING" id="545619.SAMN04489860_0069"/>
<dbReference type="eggNOG" id="COG0577">
    <property type="taxonomic scope" value="Bacteria"/>
</dbReference>